<name>A0A816HPS5_ADIRI</name>
<gene>
    <name evidence="2" type="ORF">XAT740_LOCUS62743</name>
</gene>
<reference evidence="2" key="1">
    <citation type="submission" date="2021-02" db="EMBL/GenBank/DDBJ databases">
        <authorList>
            <person name="Nowell W R."/>
        </authorList>
    </citation>
    <scope>NUCLEOTIDE SEQUENCE</scope>
</reference>
<protein>
    <submittedName>
        <fullName evidence="2">Uncharacterized protein</fullName>
    </submittedName>
</protein>
<organism evidence="2 3">
    <name type="scientific">Adineta ricciae</name>
    <name type="common">Rotifer</name>
    <dbReference type="NCBI Taxonomy" id="249248"/>
    <lineage>
        <taxon>Eukaryota</taxon>
        <taxon>Metazoa</taxon>
        <taxon>Spiralia</taxon>
        <taxon>Gnathifera</taxon>
        <taxon>Rotifera</taxon>
        <taxon>Eurotatoria</taxon>
        <taxon>Bdelloidea</taxon>
        <taxon>Adinetida</taxon>
        <taxon>Adinetidae</taxon>
        <taxon>Adineta</taxon>
    </lineage>
</organism>
<comment type="caution">
    <text evidence="2">The sequence shown here is derived from an EMBL/GenBank/DDBJ whole genome shotgun (WGS) entry which is preliminary data.</text>
</comment>
<feature type="non-terminal residue" evidence="2">
    <location>
        <position position="1"/>
    </location>
</feature>
<proteinExistence type="predicted"/>
<dbReference type="EMBL" id="CAJNOR010018133">
    <property type="protein sequence ID" value="CAF1688195.1"/>
    <property type="molecule type" value="Genomic_DNA"/>
</dbReference>
<feature type="compositionally biased region" description="Polar residues" evidence="1">
    <location>
        <begin position="43"/>
        <end position="55"/>
    </location>
</feature>
<dbReference type="AlphaFoldDB" id="A0A816HPS5"/>
<evidence type="ECO:0000313" key="2">
    <source>
        <dbReference type="EMBL" id="CAF1688195.1"/>
    </source>
</evidence>
<dbReference type="Proteomes" id="UP000663828">
    <property type="component" value="Unassembled WGS sequence"/>
</dbReference>
<evidence type="ECO:0000256" key="1">
    <source>
        <dbReference type="SAM" id="MobiDB-lite"/>
    </source>
</evidence>
<sequence length="72" mass="7496">GTVEETTTVTTVSSTTETTSTLGVTINNTTITTTEKMLIVNTGENGSETNDSVQNAPVPAIAEVDNSNNTNY</sequence>
<accession>A0A816HPS5</accession>
<keyword evidence="3" id="KW-1185">Reference proteome</keyword>
<feature type="region of interest" description="Disordered" evidence="1">
    <location>
        <begin position="43"/>
        <end position="72"/>
    </location>
</feature>
<evidence type="ECO:0000313" key="3">
    <source>
        <dbReference type="Proteomes" id="UP000663828"/>
    </source>
</evidence>